<proteinExistence type="predicted"/>
<keyword evidence="1" id="KW-0472">Membrane</keyword>
<dbReference type="EMBL" id="SNRY01001533">
    <property type="protein sequence ID" value="KAA6330216.1"/>
    <property type="molecule type" value="Genomic_DNA"/>
</dbReference>
<evidence type="ECO:0000256" key="1">
    <source>
        <dbReference type="SAM" id="Phobius"/>
    </source>
</evidence>
<dbReference type="AlphaFoldDB" id="A0A5J4R890"/>
<name>A0A5J4R890_9ZZZZ</name>
<accession>A0A5J4R890</accession>
<reference evidence="2" key="1">
    <citation type="submission" date="2019-03" db="EMBL/GenBank/DDBJ databases">
        <title>Single cell metagenomics reveals metabolic interactions within the superorganism composed of flagellate Streblomastix strix and complex community of Bacteroidetes bacteria on its surface.</title>
        <authorList>
            <person name="Treitli S.C."/>
            <person name="Kolisko M."/>
            <person name="Husnik F."/>
            <person name="Keeling P."/>
            <person name="Hampl V."/>
        </authorList>
    </citation>
    <scope>NUCLEOTIDE SEQUENCE</scope>
    <source>
        <strain evidence="2">STM</strain>
    </source>
</reference>
<evidence type="ECO:0000313" key="2">
    <source>
        <dbReference type="EMBL" id="KAA6330216.1"/>
    </source>
</evidence>
<keyword evidence="1" id="KW-0812">Transmembrane</keyword>
<gene>
    <name evidence="2" type="ORF">EZS27_021049</name>
</gene>
<keyword evidence="1" id="KW-1133">Transmembrane helix</keyword>
<protein>
    <submittedName>
        <fullName evidence="2">Uncharacterized protein</fullName>
    </submittedName>
</protein>
<comment type="caution">
    <text evidence="2">The sequence shown here is derived from an EMBL/GenBank/DDBJ whole genome shotgun (WGS) entry which is preliminary data.</text>
</comment>
<feature type="transmembrane region" description="Helical" evidence="1">
    <location>
        <begin position="16"/>
        <end position="35"/>
    </location>
</feature>
<organism evidence="2">
    <name type="scientific">termite gut metagenome</name>
    <dbReference type="NCBI Taxonomy" id="433724"/>
    <lineage>
        <taxon>unclassified sequences</taxon>
        <taxon>metagenomes</taxon>
        <taxon>organismal metagenomes</taxon>
    </lineage>
</organism>
<sequence length="139" mass="16052">MEFKSLKNIETSFKQIRFFGMVFLVVCTAITGIPYGRPTVLQKRSGKRYMYLTGASRSCWLCPKTFRRIVRWKPASMCGDFTNCSLHSPPTRLPSNPISTAPFSWWIRVPISIIRIWRKKGTITGLFRGTLIRLFRSIA</sequence>